<comment type="caution">
    <text evidence="2">The sequence shown here is derived from an EMBL/GenBank/DDBJ whole genome shotgun (WGS) entry which is preliminary data.</text>
</comment>
<dbReference type="Proteomes" id="UP000231019">
    <property type="component" value="Unassembled WGS sequence"/>
</dbReference>
<keyword evidence="1" id="KW-0175">Coiled coil</keyword>
<organism evidence="2 3">
    <name type="scientific">bacterium (Candidatus Blackallbacteria) CG17_big_fil_post_rev_8_21_14_2_50_48_46</name>
    <dbReference type="NCBI Taxonomy" id="2014261"/>
    <lineage>
        <taxon>Bacteria</taxon>
        <taxon>Candidatus Blackallbacteria</taxon>
    </lineage>
</organism>
<sequence length="118" mass="13774">MTVKTKVHPVEQALLDAIKKSKAEIEKIQSDLDSNPDLELFRLKGKRIEIEYGLAPAKERLTQLAEIEEQITKLEKKCKRFNVSDAVDKQIALEHDVYLLERELTLFRFRYSPTDEED</sequence>
<gene>
    <name evidence="2" type="ORF">COW36_09180</name>
</gene>
<protein>
    <submittedName>
        <fullName evidence="2">Uncharacterized protein</fullName>
    </submittedName>
</protein>
<accession>A0A2M7G5U9</accession>
<reference evidence="2 3" key="1">
    <citation type="submission" date="2017-09" db="EMBL/GenBank/DDBJ databases">
        <title>Depth-based differentiation of microbial function through sediment-hosted aquifers and enrichment of novel symbionts in the deep terrestrial subsurface.</title>
        <authorList>
            <person name="Probst A.J."/>
            <person name="Ladd B."/>
            <person name="Jarett J.K."/>
            <person name="Geller-Mcgrath D.E."/>
            <person name="Sieber C.M."/>
            <person name="Emerson J.B."/>
            <person name="Anantharaman K."/>
            <person name="Thomas B.C."/>
            <person name="Malmstrom R."/>
            <person name="Stieglmeier M."/>
            <person name="Klingl A."/>
            <person name="Woyke T."/>
            <person name="Ryan C.M."/>
            <person name="Banfield J.F."/>
        </authorList>
    </citation>
    <scope>NUCLEOTIDE SEQUENCE [LARGE SCALE GENOMIC DNA]</scope>
    <source>
        <strain evidence="2">CG17_big_fil_post_rev_8_21_14_2_50_48_46</strain>
    </source>
</reference>
<evidence type="ECO:0000313" key="2">
    <source>
        <dbReference type="EMBL" id="PIW17338.1"/>
    </source>
</evidence>
<dbReference type="EMBL" id="PFFQ01000024">
    <property type="protein sequence ID" value="PIW17338.1"/>
    <property type="molecule type" value="Genomic_DNA"/>
</dbReference>
<evidence type="ECO:0000256" key="1">
    <source>
        <dbReference type="SAM" id="Coils"/>
    </source>
</evidence>
<feature type="coiled-coil region" evidence="1">
    <location>
        <begin position="57"/>
        <end position="84"/>
    </location>
</feature>
<proteinExistence type="predicted"/>
<name>A0A2M7G5U9_9BACT</name>
<evidence type="ECO:0000313" key="3">
    <source>
        <dbReference type="Proteomes" id="UP000231019"/>
    </source>
</evidence>
<dbReference type="AlphaFoldDB" id="A0A2M7G5U9"/>